<evidence type="ECO:0000313" key="3">
    <source>
        <dbReference type="Proteomes" id="UP001243846"/>
    </source>
</evidence>
<organism evidence="2 3">
    <name type="scientific">Paracoccus cavernae</name>
    <dbReference type="NCBI Taxonomy" id="1571207"/>
    <lineage>
        <taxon>Bacteria</taxon>
        <taxon>Pseudomonadati</taxon>
        <taxon>Pseudomonadota</taxon>
        <taxon>Alphaproteobacteria</taxon>
        <taxon>Rhodobacterales</taxon>
        <taxon>Paracoccaceae</taxon>
        <taxon>Paracoccus</taxon>
    </lineage>
</organism>
<dbReference type="InterPro" id="IPR001633">
    <property type="entry name" value="EAL_dom"/>
</dbReference>
<protein>
    <recommendedName>
        <fullName evidence="1">EAL domain-containing protein</fullName>
    </recommendedName>
</protein>
<dbReference type="EMBL" id="JAUFRC010000001">
    <property type="protein sequence ID" value="MDN3713313.1"/>
    <property type="molecule type" value="Genomic_DNA"/>
</dbReference>
<keyword evidence="3" id="KW-1185">Reference proteome</keyword>
<dbReference type="PANTHER" id="PTHR44757:SF2">
    <property type="entry name" value="BIOFILM ARCHITECTURE MAINTENANCE PROTEIN MBAA"/>
    <property type="match status" value="1"/>
</dbReference>
<comment type="caution">
    <text evidence="2">The sequence shown here is derived from an EMBL/GenBank/DDBJ whole genome shotgun (WGS) entry which is preliminary data.</text>
</comment>
<reference evidence="3" key="1">
    <citation type="journal article" date="2019" name="Int. J. Syst. Evol. Microbiol.">
        <title>The Global Catalogue of Microorganisms (GCM) 10K type strain sequencing project: providing services to taxonomists for standard genome sequencing and annotation.</title>
        <authorList>
            <consortium name="The Broad Institute Genomics Platform"/>
            <consortium name="The Broad Institute Genome Sequencing Center for Infectious Disease"/>
            <person name="Wu L."/>
            <person name="Ma J."/>
        </authorList>
    </citation>
    <scope>NUCLEOTIDE SEQUENCE [LARGE SCALE GENOMIC DNA]</scope>
    <source>
        <strain evidence="3">CECT 8482</strain>
    </source>
</reference>
<dbReference type="Proteomes" id="UP001243846">
    <property type="component" value="Unassembled WGS sequence"/>
</dbReference>
<gene>
    <name evidence="2" type="ORF">QWZ10_19185</name>
</gene>
<dbReference type="InterPro" id="IPR052155">
    <property type="entry name" value="Biofilm_reg_signaling"/>
</dbReference>
<dbReference type="Gene3D" id="3.20.20.450">
    <property type="entry name" value="EAL domain"/>
    <property type="match status" value="1"/>
</dbReference>
<dbReference type="PROSITE" id="PS50883">
    <property type="entry name" value="EAL"/>
    <property type="match status" value="1"/>
</dbReference>
<dbReference type="InterPro" id="IPR035919">
    <property type="entry name" value="EAL_sf"/>
</dbReference>
<feature type="domain" description="EAL" evidence="1">
    <location>
        <begin position="1"/>
        <end position="77"/>
    </location>
</feature>
<accession>A0ABT8D951</accession>
<dbReference type="PANTHER" id="PTHR44757">
    <property type="entry name" value="DIGUANYLATE CYCLASE DGCP"/>
    <property type="match status" value="1"/>
</dbReference>
<sequence>MGEAFVVDCDRSPEQQRMILAIMALAEHLGLSAVAEQVSTQGEHAYLAQIGVAEVQGRAVARALPADLMPGYLEECDRKAVLASPLRRAG</sequence>
<proteinExistence type="predicted"/>
<evidence type="ECO:0000259" key="1">
    <source>
        <dbReference type="PROSITE" id="PS50883"/>
    </source>
</evidence>
<evidence type="ECO:0000313" key="2">
    <source>
        <dbReference type="EMBL" id="MDN3713313.1"/>
    </source>
</evidence>
<dbReference type="SUPFAM" id="SSF141868">
    <property type="entry name" value="EAL domain-like"/>
    <property type="match status" value="1"/>
</dbReference>
<name>A0ABT8D951_9RHOB</name>